<name>M2QG47_9PSEU</name>
<proteinExistence type="predicted"/>
<protein>
    <submittedName>
        <fullName evidence="1">Putative cytosolic protein</fullName>
    </submittedName>
</protein>
<evidence type="ECO:0000313" key="1">
    <source>
        <dbReference type="EMBL" id="EMD25716.1"/>
    </source>
</evidence>
<comment type="caution">
    <text evidence="1">The sequence shown here is derived from an EMBL/GenBank/DDBJ whole genome shotgun (WGS) entry which is preliminary data.</text>
</comment>
<dbReference type="EMBL" id="ANMG01000042">
    <property type="protein sequence ID" value="EMD25716.1"/>
    <property type="molecule type" value="Genomic_DNA"/>
</dbReference>
<dbReference type="PATRIC" id="fig|1238180.3.peg.4654"/>
<accession>M2QG47</accession>
<dbReference type="InterPro" id="IPR025335">
    <property type="entry name" value="DUF4241"/>
</dbReference>
<dbReference type="Proteomes" id="UP000014137">
    <property type="component" value="Unassembled WGS sequence"/>
</dbReference>
<reference evidence="1 2" key="1">
    <citation type="submission" date="2012-10" db="EMBL/GenBank/DDBJ databases">
        <title>Genome assembly of Amycolatopsis azurea DSM 43854.</title>
        <authorList>
            <person name="Khatri I."/>
            <person name="Kaur I."/>
            <person name="Subramanian S."/>
            <person name="Mayilraj S."/>
        </authorList>
    </citation>
    <scope>NUCLEOTIDE SEQUENCE [LARGE SCALE GENOMIC DNA]</scope>
    <source>
        <strain evidence="1 2">DSM 43854</strain>
    </source>
</reference>
<dbReference type="Pfam" id="PF14025">
    <property type="entry name" value="DUF4241"/>
    <property type="match status" value="1"/>
</dbReference>
<organism evidence="1 2">
    <name type="scientific">Amycolatopsis azurea DSM 43854</name>
    <dbReference type="NCBI Taxonomy" id="1238180"/>
    <lineage>
        <taxon>Bacteria</taxon>
        <taxon>Bacillati</taxon>
        <taxon>Actinomycetota</taxon>
        <taxon>Actinomycetes</taxon>
        <taxon>Pseudonocardiales</taxon>
        <taxon>Pseudonocardiaceae</taxon>
        <taxon>Amycolatopsis</taxon>
    </lineage>
</organism>
<evidence type="ECO:0000313" key="2">
    <source>
        <dbReference type="Proteomes" id="UP000014137"/>
    </source>
</evidence>
<sequence>MPGEDPRLLRDSEAYCFGVDGGTACFADASVTEWIASLWRDDEAPPRQTQVAGVRMSDAEDQESGANVIAFSSGWGDGCYPVWIGRTDGGSVACFVADMRLSD</sequence>
<gene>
    <name evidence="1" type="ORF">C791_4611</name>
</gene>
<dbReference type="AlphaFoldDB" id="M2QG47"/>